<reference evidence="2" key="1">
    <citation type="submission" date="2018-02" db="EMBL/GenBank/DDBJ databases">
        <authorList>
            <person name="Cohen D.B."/>
            <person name="Kent A.D."/>
        </authorList>
    </citation>
    <scope>NUCLEOTIDE SEQUENCE [LARGE SCALE GENOMIC DNA]</scope>
</reference>
<protein>
    <submittedName>
        <fullName evidence="1">HNH endonuclease</fullName>
    </submittedName>
</protein>
<organism evidence="1 2">
    <name type="scientific">Mycobacterium phage MooMoo</name>
    <dbReference type="NCBI Taxonomy" id="2108127"/>
    <lineage>
        <taxon>Viruses</taxon>
        <taxon>Duplodnaviria</taxon>
        <taxon>Heunggongvirae</taxon>
        <taxon>Uroviricota</taxon>
        <taxon>Caudoviricetes</taxon>
        <taxon>Gracegardnervirinae</taxon>
        <taxon>Moomoovirus</taxon>
        <taxon>Moomoovirus moomoo</taxon>
    </lineage>
</organism>
<evidence type="ECO:0000313" key="2">
    <source>
        <dbReference type="Proteomes" id="UP000241634"/>
    </source>
</evidence>
<sequence length="118" mass="13720">MRFTGFPLEVKAIAWSRCGGRCEVCGEATSDLQHHHRRARGMGSTRRPETNLPANCLMVCHLDHNRIESHRTLSYNNGWLIRSMHNPMETPVLYRGKWVLLDDDGFVYRLTEQERQVP</sequence>
<keyword evidence="1" id="KW-0540">Nuclease</keyword>
<evidence type="ECO:0000313" key="1">
    <source>
        <dbReference type="EMBL" id="AVO21671.1"/>
    </source>
</evidence>
<dbReference type="KEGG" id="vg:60335251"/>
<accession>A0A2P1JRC1</accession>
<keyword evidence="2" id="KW-1185">Reference proteome</keyword>
<keyword evidence="1" id="KW-0378">Hydrolase</keyword>
<dbReference type="GeneID" id="60335251"/>
<name>A0A2P1JRC1_9CAUD</name>
<dbReference type="Proteomes" id="UP000241634">
    <property type="component" value="Segment"/>
</dbReference>
<keyword evidence="1" id="KW-0255">Endonuclease</keyword>
<proteinExistence type="predicted"/>
<dbReference type="GO" id="GO:0004519">
    <property type="term" value="F:endonuclease activity"/>
    <property type="evidence" value="ECO:0007669"/>
    <property type="project" value="UniProtKB-KW"/>
</dbReference>
<gene>
    <name evidence="1" type="primary">66</name>
    <name evidence="1" type="ORF">SEA_MOOMOO_66</name>
</gene>
<dbReference type="EMBL" id="MH001449">
    <property type="protein sequence ID" value="AVO21671.1"/>
    <property type="molecule type" value="Genomic_DNA"/>
</dbReference>
<dbReference type="RefSeq" id="YP_009963667.1">
    <property type="nucleotide sequence ID" value="NC_051721.1"/>
</dbReference>